<keyword evidence="1" id="KW-1133">Transmembrane helix</keyword>
<organism evidence="2 3">
    <name type="scientific">Enteractinococcus coprophilus</name>
    <dbReference type="NCBI Taxonomy" id="1027633"/>
    <lineage>
        <taxon>Bacteria</taxon>
        <taxon>Bacillati</taxon>
        <taxon>Actinomycetota</taxon>
        <taxon>Actinomycetes</taxon>
        <taxon>Micrococcales</taxon>
        <taxon>Micrococcaceae</taxon>
    </lineage>
</organism>
<evidence type="ECO:0000256" key="1">
    <source>
        <dbReference type="SAM" id="Phobius"/>
    </source>
</evidence>
<dbReference type="AlphaFoldDB" id="A0A543AP50"/>
<dbReference type="OrthoDB" id="3242785at2"/>
<sequence length="191" mass="20057">MTSTVSTSIDDLTHLRQDLSHRTGRGLNAIVAGIVLWSTFTVLGVVLSDSFVLALAYVFGAGALFPLSLLVAKFLKLDPFASGNPLGTLAGLLGAVQVLFIPLMIGAVLAVPTMVPWFLAVLVGAHFLPFSWVYSSRAYLIAAISMPVAAGSYAWLLPASVPIVVPAAVTAILILVAVLLSRENAKTRNAQ</sequence>
<feature type="transmembrane region" description="Helical" evidence="1">
    <location>
        <begin position="117"/>
        <end position="134"/>
    </location>
</feature>
<gene>
    <name evidence="2" type="ORF">FB556_0788</name>
</gene>
<feature type="transmembrane region" description="Helical" evidence="1">
    <location>
        <begin position="139"/>
        <end position="157"/>
    </location>
</feature>
<reference evidence="2 3" key="1">
    <citation type="submission" date="2019-06" db="EMBL/GenBank/DDBJ databases">
        <title>Sequencing the genomes of 1000 actinobacteria strains.</title>
        <authorList>
            <person name="Klenk H.-P."/>
        </authorList>
    </citation>
    <scope>NUCLEOTIDE SEQUENCE [LARGE SCALE GENOMIC DNA]</scope>
    <source>
        <strain evidence="2 3">DSM 24083</strain>
    </source>
</reference>
<dbReference type="EMBL" id="VFOU01000001">
    <property type="protein sequence ID" value="TQL74326.1"/>
    <property type="molecule type" value="Genomic_DNA"/>
</dbReference>
<dbReference type="Proteomes" id="UP000319746">
    <property type="component" value="Unassembled WGS sequence"/>
</dbReference>
<comment type="caution">
    <text evidence="2">The sequence shown here is derived from an EMBL/GenBank/DDBJ whole genome shotgun (WGS) entry which is preliminary data.</text>
</comment>
<proteinExistence type="predicted"/>
<evidence type="ECO:0000313" key="3">
    <source>
        <dbReference type="Proteomes" id="UP000319746"/>
    </source>
</evidence>
<keyword evidence="3" id="KW-1185">Reference proteome</keyword>
<feature type="transmembrane region" description="Helical" evidence="1">
    <location>
        <begin position="87"/>
        <end position="111"/>
    </location>
</feature>
<feature type="transmembrane region" description="Helical" evidence="1">
    <location>
        <begin position="54"/>
        <end position="75"/>
    </location>
</feature>
<keyword evidence="1" id="KW-0812">Transmembrane</keyword>
<protein>
    <submittedName>
        <fullName evidence="2">Uncharacterized protein</fullName>
    </submittedName>
</protein>
<accession>A0A543AP50</accession>
<evidence type="ECO:0000313" key="2">
    <source>
        <dbReference type="EMBL" id="TQL74326.1"/>
    </source>
</evidence>
<feature type="transmembrane region" description="Helical" evidence="1">
    <location>
        <begin position="163"/>
        <end position="181"/>
    </location>
</feature>
<keyword evidence="1" id="KW-0472">Membrane</keyword>
<dbReference type="InterPro" id="IPR053824">
    <property type="entry name" value="DUF7010"/>
</dbReference>
<name>A0A543AP50_9MICC</name>
<feature type="transmembrane region" description="Helical" evidence="1">
    <location>
        <begin position="26"/>
        <end position="48"/>
    </location>
</feature>
<dbReference type="Pfam" id="PF22765">
    <property type="entry name" value="DUF7010"/>
    <property type="match status" value="1"/>
</dbReference>